<dbReference type="GO" id="GO:0005525">
    <property type="term" value="F:GTP binding"/>
    <property type="evidence" value="ECO:0007669"/>
    <property type="project" value="TreeGrafter"/>
</dbReference>
<dbReference type="PANTHER" id="PTHR36100:SF1">
    <property type="entry name" value="BUD SITE SELECTION PROTEIN 4"/>
    <property type="match status" value="1"/>
</dbReference>
<evidence type="ECO:0000313" key="5">
    <source>
        <dbReference type="EMBL" id="KZS88912.1"/>
    </source>
</evidence>
<dbReference type="Gene3D" id="2.30.29.30">
    <property type="entry name" value="Pleckstrin-homology domain (PH domain)/Phosphotyrosine-binding domain (PTB)"/>
    <property type="match status" value="1"/>
</dbReference>
<feature type="compositionally biased region" description="Pro residues" evidence="3">
    <location>
        <begin position="452"/>
        <end position="463"/>
    </location>
</feature>
<feature type="region of interest" description="Disordered" evidence="3">
    <location>
        <begin position="1"/>
        <end position="75"/>
    </location>
</feature>
<feature type="compositionally biased region" description="Acidic residues" evidence="3">
    <location>
        <begin position="263"/>
        <end position="278"/>
    </location>
</feature>
<dbReference type="InterPro" id="IPR052007">
    <property type="entry name" value="Bud4"/>
</dbReference>
<keyword evidence="1" id="KW-0132">Cell division</keyword>
<dbReference type="GO" id="GO:0051301">
    <property type="term" value="P:cell division"/>
    <property type="evidence" value="ECO:0007669"/>
    <property type="project" value="UniProtKB-KW"/>
</dbReference>
<feature type="compositionally biased region" description="Basic and acidic residues" evidence="3">
    <location>
        <begin position="513"/>
        <end position="526"/>
    </location>
</feature>
<feature type="region of interest" description="Disordered" evidence="3">
    <location>
        <begin position="103"/>
        <end position="146"/>
    </location>
</feature>
<feature type="compositionally biased region" description="Low complexity" evidence="3">
    <location>
        <begin position="1"/>
        <end position="18"/>
    </location>
</feature>
<name>A0A164PP44_9AGAM</name>
<dbReference type="OrthoDB" id="2123378at2759"/>
<dbReference type="AlphaFoldDB" id="A0A164PP44"/>
<feature type="compositionally biased region" description="Basic and acidic residues" evidence="3">
    <location>
        <begin position="284"/>
        <end position="293"/>
    </location>
</feature>
<dbReference type="SUPFAM" id="SSF50729">
    <property type="entry name" value="PH domain-like"/>
    <property type="match status" value="1"/>
</dbReference>
<dbReference type="EMBL" id="KV419432">
    <property type="protein sequence ID" value="KZS88912.1"/>
    <property type="molecule type" value="Genomic_DNA"/>
</dbReference>
<dbReference type="Pfam" id="PF00169">
    <property type="entry name" value="PH"/>
    <property type="match status" value="1"/>
</dbReference>
<feature type="region of interest" description="Disordered" evidence="3">
    <location>
        <begin position="862"/>
        <end position="925"/>
    </location>
</feature>
<proteinExistence type="predicted"/>
<keyword evidence="2" id="KW-0131">Cell cycle</keyword>
<protein>
    <recommendedName>
        <fullName evidence="4">PH domain-containing protein</fullName>
    </recommendedName>
</protein>
<dbReference type="PANTHER" id="PTHR36100">
    <property type="entry name" value="BUD SITE SELECTION PROTEIN 4"/>
    <property type="match status" value="1"/>
</dbReference>
<dbReference type="Proteomes" id="UP000076722">
    <property type="component" value="Unassembled WGS sequence"/>
</dbReference>
<feature type="region of interest" description="Disordered" evidence="3">
    <location>
        <begin position="161"/>
        <end position="205"/>
    </location>
</feature>
<accession>A0A164PP44</accession>
<dbReference type="InterPro" id="IPR011993">
    <property type="entry name" value="PH-like_dom_sf"/>
</dbReference>
<feature type="compositionally biased region" description="Low complexity" evidence="3">
    <location>
        <begin position="642"/>
        <end position="652"/>
    </location>
</feature>
<organism evidence="5 6">
    <name type="scientific">Sistotremastrum niveocremeum HHB9708</name>
    <dbReference type="NCBI Taxonomy" id="1314777"/>
    <lineage>
        <taxon>Eukaryota</taxon>
        <taxon>Fungi</taxon>
        <taxon>Dikarya</taxon>
        <taxon>Basidiomycota</taxon>
        <taxon>Agaricomycotina</taxon>
        <taxon>Agaricomycetes</taxon>
        <taxon>Sistotremastrales</taxon>
        <taxon>Sistotremastraceae</taxon>
        <taxon>Sertulicium</taxon>
        <taxon>Sertulicium niveocremeum</taxon>
    </lineage>
</organism>
<keyword evidence="6" id="KW-1185">Reference proteome</keyword>
<dbReference type="STRING" id="1314777.A0A164PP44"/>
<feature type="compositionally biased region" description="Pro residues" evidence="3">
    <location>
        <begin position="559"/>
        <end position="577"/>
    </location>
</feature>
<evidence type="ECO:0000313" key="6">
    <source>
        <dbReference type="Proteomes" id="UP000076722"/>
    </source>
</evidence>
<dbReference type="InterPro" id="IPR001849">
    <property type="entry name" value="PH_domain"/>
</dbReference>
<sequence>MLSTSSSSASDETVMASSATTPLRIAKRDQPLARRQSSSYNHVRNNNLVSNSPFKLKASKIPTPRKVSADRENERPDLLLGFKRKQSRAFQVLESEKVVTKSPFLGKRPAPSPSPKASPKSSLVSKRLHGPRSQSGSPGSLGRRQRRKTVVFDELIDVVEFETEEPESEQSSYSQDSGQIHGGAHQMEREPEPEDPNALIDSILKDAQLNADDSLISIQSSLLTPPTSPHYESTENGVPYGRTHHAERRQAQRSTSSPMHPDEPDDEESWLPEDEDDIPYGRSHHVEREHAFNHEQAVLEAQAEALPGSPTPARPLRDSVYANGPVPRLDLGNPADVSLLDVDPFLPSTASSPPPPTRLDFHLPPPSPLEQEPTPDTSSNDDDSTSLPEDNMSFEQSFVSIVTEDMQLHSGVSVKMESSQPIKLPAPPVDLEPGIFGNLDLKPMPQSETPKEPAPPSPRPSVPEPAVAFDFGQPGVEIGEMKSALDRLVLGAERMSLEVMEEDSDASTVSEPSVKDEGMIIQRWDDSMATETEEDGGGPMVFPTPPPRIHTPRASASPSPLPPPIPPKDVPATPPRPQSFVSPSTPVVDSPRSAIAAREAAIQAKRREQREAELALEEERRREIEEQEKERQRKWEIERTTPKSTPKSTPQKPEGRKTTRRSLSTGDAQDVQLAVQRRVSEMRDAKDALGNAVVDDVDEGELAREIAEEMKKREAAPKDRNYRLREAGEVIYASSDKVSHLGAAGDVDQGRAWRTVRRPSDMNEYSRQMKEWRASEKPGKAHGKIFIRVVDVRGLDVPFPNSPTYVNLYLNNGIHFVQTTDRKLERDMKIEQEFELIERPNLEFSLTLKVRRDAHVVAQIKAAAAPPPRMETPPRPHTAAAVHPSTRSGMRGFFSSSPKKFKASPPPPEPIHRAQPVRPPPITLGTYLEPSDGSLVRVNIPFDSVMEHCDAKLLTTSIPLMGKRVDEKNMRKLGEMNLQMIRIPPLPLIPASALPQSLEETHKGLEYVKWHHEVYFEGTLTQNGGDCNTWKRRRFRLEGAKLIAFNDVTKKIVCNIDLKEAISIEDDQEFSSQNSGMSASRSDEFESLYGVERSFKLLFRKDEEISFFADNDQEKAQWLLVLRQIVGKIPPNPVWAELMRQRQQELHNLNAPRAPPKNRS</sequence>
<feature type="compositionally biased region" description="Low complexity" evidence="3">
    <location>
        <begin position="295"/>
        <end position="306"/>
    </location>
</feature>
<feature type="compositionally biased region" description="Basic and acidic residues" evidence="3">
    <location>
        <begin position="605"/>
        <end position="641"/>
    </location>
</feature>
<feature type="compositionally biased region" description="Low complexity" evidence="3">
    <location>
        <begin position="169"/>
        <end position="179"/>
    </location>
</feature>
<feature type="region of interest" description="Disordered" evidence="3">
    <location>
        <begin position="220"/>
        <end position="399"/>
    </location>
</feature>
<feature type="compositionally biased region" description="Polar residues" evidence="3">
    <location>
        <begin position="35"/>
        <end position="53"/>
    </location>
</feature>
<feature type="compositionally biased region" description="Low complexity" evidence="3">
    <location>
        <begin position="369"/>
        <end position="378"/>
    </location>
</feature>
<feature type="region of interest" description="Disordered" evidence="3">
    <location>
        <begin position="412"/>
        <end position="470"/>
    </location>
</feature>
<dbReference type="PROSITE" id="PS50003">
    <property type="entry name" value="PH_DOMAIN"/>
    <property type="match status" value="1"/>
</dbReference>
<dbReference type="SMART" id="SM00233">
    <property type="entry name" value="PH"/>
    <property type="match status" value="1"/>
</dbReference>
<evidence type="ECO:0000259" key="4">
    <source>
        <dbReference type="PROSITE" id="PS50003"/>
    </source>
</evidence>
<evidence type="ECO:0000256" key="3">
    <source>
        <dbReference type="SAM" id="MobiDB-lite"/>
    </source>
</evidence>
<feature type="compositionally biased region" description="Pro residues" evidence="3">
    <location>
        <begin position="352"/>
        <end position="368"/>
    </location>
</feature>
<gene>
    <name evidence="5" type="ORF">SISNIDRAFT_445511</name>
</gene>
<evidence type="ECO:0000256" key="1">
    <source>
        <dbReference type="ARBA" id="ARBA00022618"/>
    </source>
</evidence>
<feature type="compositionally biased region" description="Low complexity" evidence="3">
    <location>
        <begin position="594"/>
        <end position="603"/>
    </location>
</feature>
<feature type="region of interest" description="Disordered" evidence="3">
    <location>
        <begin position="500"/>
        <end position="671"/>
    </location>
</feature>
<reference evidence="5 6" key="1">
    <citation type="journal article" date="2016" name="Mol. Biol. Evol.">
        <title>Comparative Genomics of Early-Diverging Mushroom-Forming Fungi Provides Insights into the Origins of Lignocellulose Decay Capabilities.</title>
        <authorList>
            <person name="Nagy L.G."/>
            <person name="Riley R."/>
            <person name="Tritt A."/>
            <person name="Adam C."/>
            <person name="Daum C."/>
            <person name="Floudas D."/>
            <person name="Sun H."/>
            <person name="Yadav J.S."/>
            <person name="Pangilinan J."/>
            <person name="Larsson K.H."/>
            <person name="Matsuura K."/>
            <person name="Barry K."/>
            <person name="Labutti K."/>
            <person name="Kuo R."/>
            <person name="Ohm R.A."/>
            <person name="Bhattacharya S.S."/>
            <person name="Shirouzu T."/>
            <person name="Yoshinaga Y."/>
            <person name="Martin F.M."/>
            <person name="Grigoriev I.V."/>
            <person name="Hibbett D.S."/>
        </authorList>
    </citation>
    <scope>NUCLEOTIDE SEQUENCE [LARGE SCALE GENOMIC DNA]</scope>
    <source>
        <strain evidence="5 6">HHB9708</strain>
    </source>
</reference>
<evidence type="ECO:0000256" key="2">
    <source>
        <dbReference type="ARBA" id="ARBA00023306"/>
    </source>
</evidence>
<feature type="compositionally biased region" description="Pro residues" evidence="3">
    <location>
        <begin position="865"/>
        <end position="876"/>
    </location>
</feature>
<feature type="domain" description="PH" evidence="4">
    <location>
        <begin position="1013"/>
        <end position="1127"/>
    </location>
</feature>